<accession>A0A2A4IX59</accession>
<dbReference type="AlphaFoldDB" id="A0A2A4IX59"/>
<comment type="caution">
    <text evidence="2">The sequence shown here is derived from an EMBL/GenBank/DDBJ whole genome shotgun (WGS) entry which is preliminary data.</text>
</comment>
<proteinExistence type="predicted"/>
<organism evidence="2">
    <name type="scientific">Heliothis virescens</name>
    <name type="common">Tobacco budworm moth</name>
    <dbReference type="NCBI Taxonomy" id="7102"/>
    <lineage>
        <taxon>Eukaryota</taxon>
        <taxon>Metazoa</taxon>
        <taxon>Ecdysozoa</taxon>
        <taxon>Arthropoda</taxon>
        <taxon>Hexapoda</taxon>
        <taxon>Insecta</taxon>
        <taxon>Pterygota</taxon>
        <taxon>Neoptera</taxon>
        <taxon>Endopterygota</taxon>
        <taxon>Lepidoptera</taxon>
        <taxon>Glossata</taxon>
        <taxon>Ditrysia</taxon>
        <taxon>Noctuoidea</taxon>
        <taxon>Noctuidae</taxon>
        <taxon>Heliothinae</taxon>
        <taxon>Heliothis</taxon>
    </lineage>
</organism>
<dbReference type="Gene3D" id="1.10.238.270">
    <property type="match status" value="1"/>
</dbReference>
<protein>
    <recommendedName>
        <fullName evidence="3">Odorant binding protein</fullName>
    </recommendedName>
</protein>
<name>A0A2A4IX59_HELVI</name>
<evidence type="ECO:0000313" key="2">
    <source>
        <dbReference type="EMBL" id="PCG63720.1"/>
    </source>
</evidence>
<dbReference type="SMR" id="A0A2A4IX59"/>
<keyword evidence="1" id="KW-0732">Signal</keyword>
<gene>
    <name evidence="2" type="ORF">B5V51_11827</name>
</gene>
<feature type="signal peptide" evidence="1">
    <location>
        <begin position="1"/>
        <end position="19"/>
    </location>
</feature>
<feature type="chain" id="PRO_5012269095" description="Odorant binding protein" evidence="1">
    <location>
        <begin position="20"/>
        <end position="200"/>
    </location>
</feature>
<dbReference type="EMBL" id="NWSH01006041">
    <property type="protein sequence ID" value="PCG63720.1"/>
    <property type="molecule type" value="Genomic_DNA"/>
</dbReference>
<sequence length="200" mass="22445">MIRSCCVLVAVLQVLGASAQSDSSGPPRDPSQHPFLSKIPRQCWAPPPGIDIYKCCPIPRLYPDEVMEKCGIKRAGAEEPEKKLPVSKVPCKEGICLMKNANLLKQNNSIDYIKLRGFLEHWANTNFEFTDAILAAKKVCAQDGGPPGPPDGPCEHDRIFFCLTSNIVWNCKLRELEGCDILKEHMDECRQYYVKPEEKK</sequence>
<reference evidence="2" key="1">
    <citation type="submission" date="2017-09" db="EMBL/GenBank/DDBJ databases">
        <title>Contemporary evolution of a Lepidopteran species, Heliothis virescens, in response to modern agricultural practices.</title>
        <authorList>
            <person name="Fritz M.L."/>
            <person name="Deyonke A.M."/>
            <person name="Papanicolaou A."/>
            <person name="Micinski S."/>
            <person name="Westbrook J."/>
            <person name="Gould F."/>
        </authorList>
    </citation>
    <scope>NUCLEOTIDE SEQUENCE [LARGE SCALE GENOMIC DNA]</scope>
    <source>
        <strain evidence="2">HvINT-</strain>
        <tissue evidence="2">Whole body</tissue>
    </source>
</reference>
<evidence type="ECO:0008006" key="3">
    <source>
        <dbReference type="Google" id="ProtNLM"/>
    </source>
</evidence>
<evidence type="ECO:0000256" key="1">
    <source>
        <dbReference type="SAM" id="SignalP"/>
    </source>
</evidence>